<proteinExistence type="predicted"/>
<dbReference type="RefSeq" id="XP_007722142.1">
    <property type="nucleotide sequence ID" value="XM_007723952.1"/>
</dbReference>
<feature type="domain" description="Tetrapyrrole biosynthesis uroporphyrinogen III synthase" evidence="2">
    <location>
        <begin position="305"/>
        <end position="390"/>
    </location>
</feature>
<dbReference type="OrthoDB" id="5595751at2759"/>
<sequence>MPPPPPPSTIPVLLLKTRSQPHDAYEEYFSTTPLNAAATLTTAEEGVGVGEEEWDRNGTAGRPVSFSFEPQFVPVLEHRPNRESLDVLKQALEEGSLGQKYGGMIFTSQRAVEAWAEVVKSTERQERSSQQNILGEDSSGEKQRQTQTQEDRLQDTNRSRITETRTGVELGTGIGMTLNGIEVDNTTASHTHGYERAAQRARKAEYIDDDDDNDDHNNSSFPLYSVGPATSRALNTLINESTRLTTESSPFARLRPSVVGEHTGNGANLADYILSHYNELDQRSIPTTPTMTTDPGRESPSPLPKKGLLFLVGEQRRDIIPKTLMDVDGKLDPQQRIAVDEVEVYRTGVMTSFQDDFSTRITSSRREGRHLVVVVVFSPQGCEAMLHALGFIDGANRLTESAVSRWDKNVSAVTSTSTSISTSAATDYVLDQHHSQTFVVVTIGPTTRDHLRDKFGFEADVCAAKPSPQGVGEGVEAFLRGKGLI</sequence>
<dbReference type="GO" id="GO:0006782">
    <property type="term" value="P:protoporphyrinogen IX biosynthetic process"/>
    <property type="evidence" value="ECO:0007669"/>
    <property type="project" value="UniProtKB-UniPathway"/>
</dbReference>
<dbReference type="eggNOG" id="KOG4132">
    <property type="taxonomic scope" value="Eukaryota"/>
</dbReference>
<keyword evidence="4" id="KW-1185">Reference proteome</keyword>
<dbReference type="Proteomes" id="UP000019484">
    <property type="component" value="Unassembled WGS sequence"/>
</dbReference>
<evidence type="ECO:0000259" key="2">
    <source>
        <dbReference type="Pfam" id="PF02602"/>
    </source>
</evidence>
<protein>
    <recommendedName>
        <fullName evidence="2">Tetrapyrrole biosynthesis uroporphyrinogen III synthase domain-containing protein</fullName>
    </recommendedName>
</protein>
<dbReference type="GO" id="GO:0006780">
    <property type="term" value="P:uroporphyrinogen III biosynthetic process"/>
    <property type="evidence" value="ECO:0007669"/>
    <property type="project" value="InterPro"/>
</dbReference>
<comment type="caution">
    <text evidence="3">The sequence shown here is derived from an EMBL/GenBank/DDBJ whole genome shotgun (WGS) entry which is preliminary data.</text>
</comment>
<dbReference type="GO" id="GO:0005829">
    <property type="term" value="C:cytosol"/>
    <property type="evidence" value="ECO:0007669"/>
    <property type="project" value="TreeGrafter"/>
</dbReference>
<evidence type="ECO:0000313" key="4">
    <source>
        <dbReference type="Proteomes" id="UP000019484"/>
    </source>
</evidence>
<dbReference type="UniPathway" id="UPA00251">
    <property type="reaction ID" value="UER00320"/>
</dbReference>
<organism evidence="3 4">
    <name type="scientific">Capronia coronata CBS 617.96</name>
    <dbReference type="NCBI Taxonomy" id="1182541"/>
    <lineage>
        <taxon>Eukaryota</taxon>
        <taxon>Fungi</taxon>
        <taxon>Dikarya</taxon>
        <taxon>Ascomycota</taxon>
        <taxon>Pezizomycotina</taxon>
        <taxon>Eurotiomycetes</taxon>
        <taxon>Chaetothyriomycetidae</taxon>
        <taxon>Chaetothyriales</taxon>
        <taxon>Herpotrichiellaceae</taxon>
        <taxon>Capronia</taxon>
    </lineage>
</organism>
<dbReference type="STRING" id="1182541.W9YQ09"/>
<feature type="region of interest" description="Disordered" evidence="1">
    <location>
        <begin position="122"/>
        <end position="168"/>
    </location>
</feature>
<evidence type="ECO:0000256" key="1">
    <source>
        <dbReference type="SAM" id="MobiDB-lite"/>
    </source>
</evidence>
<dbReference type="InterPro" id="IPR036108">
    <property type="entry name" value="4pyrrol_syn_uPrphyn_synt_sf"/>
</dbReference>
<dbReference type="SUPFAM" id="SSF69618">
    <property type="entry name" value="HemD-like"/>
    <property type="match status" value="2"/>
</dbReference>
<dbReference type="AlphaFoldDB" id="W9YQ09"/>
<dbReference type="PANTHER" id="PTHR12390">
    <property type="entry name" value="UROPORPHYRINOGEN III SYNTHASE"/>
    <property type="match status" value="1"/>
</dbReference>
<dbReference type="HOGENOM" id="CLU_051874_0_0_1"/>
<dbReference type="Pfam" id="PF02602">
    <property type="entry name" value="HEM4"/>
    <property type="match status" value="1"/>
</dbReference>
<gene>
    <name evidence="3" type="ORF">A1O1_03044</name>
</gene>
<dbReference type="PANTHER" id="PTHR12390:SF0">
    <property type="entry name" value="UROPORPHYRINOGEN-III SYNTHASE"/>
    <property type="match status" value="1"/>
</dbReference>
<evidence type="ECO:0000313" key="3">
    <source>
        <dbReference type="EMBL" id="EXJ94648.1"/>
    </source>
</evidence>
<accession>W9YQ09</accession>
<name>W9YQ09_9EURO</name>
<dbReference type="EMBL" id="AMWN01000002">
    <property type="protein sequence ID" value="EXJ94648.1"/>
    <property type="molecule type" value="Genomic_DNA"/>
</dbReference>
<dbReference type="Gene3D" id="3.40.50.10090">
    <property type="match status" value="3"/>
</dbReference>
<dbReference type="GO" id="GO:0004852">
    <property type="term" value="F:uroporphyrinogen-III synthase activity"/>
    <property type="evidence" value="ECO:0007669"/>
    <property type="project" value="InterPro"/>
</dbReference>
<dbReference type="InterPro" id="IPR003754">
    <property type="entry name" value="4pyrrol_synth_uPrphyn_synth"/>
</dbReference>
<reference evidence="3 4" key="1">
    <citation type="submission" date="2013-03" db="EMBL/GenBank/DDBJ databases">
        <title>The Genome Sequence of Capronia coronata CBS 617.96.</title>
        <authorList>
            <consortium name="The Broad Institute Genomics Platform"/>
            <person name="Cuomo C."/>
            <person name="de Hoog S."/>
            <person name="Gorbushina A."/>
            <person name="Walker B."/>
            <person name="Young S.K."/>
            <person name="Zeng Q."/>
            <person name="Gargeya S."/>
            <person name="Fitzgerald M."/>
            <person name="Haas B."/>
            <person name="Abouelleil A."/>
            <person name="Allen A.W."/>
            <person name="Alvarado L."/>
            <person name="Arachchi H.M."/>
            <person name="Berlin A.M."/>
            <person name="Chapman S.B."/>
            <person name="Gainer-Dewar J."/>
            <person name="Goldberg J."/>
            <person name="Griggs A."/>
            <person name="Gujja S."/>
            <person name="Hansen M."/>
            <person name="Howarth C."/>
            <person name="Imamovic A."/>
            <person name="Ireland A."/>
            <person name="Larimer J."/>
            <person name="McCowan C."/>
            <person name="Murphy C."/>
            <person name="Pearson M."/>
            <person name="Poon T.W."/>
            <person name="Priest M."/>
            <person name="Roberts A."/>
            <person name="Saif S."/>
            <person name="Shea T."/>
            <person name="Sisk P."/>
            <person name="Sykes S."/>
            <person name="Wortman J."/>
            <person name="Nusbaum C."/>
            <person name="Birren B."/>
        </authorList>
    </citation>
    <scope>NUCLEOTIDE SEQUENCE [LARGE SCALE GENOMIC DNA]</scope>
    <source>
        <strain evidence="3 4">CBS 617.96</strain>
    </source>
</reference>
<feature type="compositionally biased region" description="Basic and acidic residues" evidence="1">
    <location>
        <begin position="139"/>
        <end position="163"/>
    </location>
</feature>
<dbReference type="GeneID" id="19157941"/>
<dbReference type="InterPro" id="IPR039793">
    <property type="entry name" value="UROS/Hem4"/>
</dbReference>